<dbReference type="EMBL" id="JAWWNJ010000149">
    <property type="protein sequence ID" value="KAK6981490.1"/>
    <property type="molecule type" value="Genomic_DNA"/>
</dbReference>
<sequence>MISRRALSSFVTLLVPATFQYLHTPSDSSAFVRGCASRLAYSAILSLAAAHDRNHRSCRPRTLWMCFHLGPPQHRSTKEHCSRWLADDRMGLRYTTRHGEEGRRIDDGSTSHSAMHRCCRGCANDGVKASAGGSCDVGAGGIGCGSGEARIFEANREPFLLHLSISCPPPASFVTVGVTYLFLDLCSLAIPHAVRCGFACPCLLFVFSSAFRRNCTDSLVLR</sequence>
<keyword evidence="1" id="KW-0732">Signal</keyword>
<feature type="chain" id="PRO_5043328829" description="Secreted protein" evidence="1">
    <location>
        <begin position="20"/>
        <end position="222"/>
    </location>
</feature>
<evidence type="ECO:0000256" key="1">
    <source>
        <dbReference type="SAM" id="SignalP"/>
    </source>
</evidence>
<dbReference type="Proteomes" id="UP001362999">
    <property type="component" value="Unassembled WGS sequence"/>
</dbReference>
<accession>A0AAV9ZGM3</accession>
<dbReference type="AlphaFoldDB" id="A0AAV9ZGM3"/>
<evidence type="ECO:0000313" key="2">
    <source>
        <dbReference type="EMBL" id="KAK6981490.1"/>
    </source>
</evidence>
<evidence type="ECO:0000313" key="3">
    <source>
        <dbReference type="Proteomes" id="UP001362999"/>
    </source>
</evidence>
<gene>
    <name evidence="2" type="ORF">R3P38DRAFT_414894</name>
</gene>
<keyword evidence="3" id="KW-1185">Reference proteome</keyword>
<name>A0AAV9ZGM3_9AGAR</name>
<proteinExistence type="predicted"/>
<protein>
    <recommendedName>
        <fullName evidence="4">Secreted protein</fullName>
    </recommendedName>
</protein>
<reference evidence="2 3" key="1">
    <citation type="journal article" date="2024" name="J Genomics">
        <title>Draft genome sequencing and assembly of Favolaschia claudopus CIRM-BRFM 2984 isolated from oak limbs.</title>
        <authorList>
            <person name="Navarro D."/>
            <person name="Drula E."/>
            <person name="Chaduli D."/>
            <person name="Cazenave R."/>
            <person name="Ahrendt S."/>
            <person name="Wang J."/>
            <person name="Lipzen A."/>
            <person name="Daum C."/>
            <person name="Barry K."/>
            <person name="Grigoriev I.V."/>
            <person name="Favel A."/>
            <person name="Rosso M.N."/>
            <person name="Martin F."/>
        </authorList>
    </citation>
    <scope>NUCLEOTIDE SEQUENCE [LARGE SCALE GENOMIC DNA]</scope>
    <source>
        <strain evidence="2 3">CIRM-BRFM 2984</strain>
    </source>
</reference>
<evidence type="ECO:0008006" key="4">
    <source>
        <dbReference type="Google" id="ProtNLM"/>
    </source>
</evidence>
<feature type="signal peptide" evidence="1">
    <location>
        <begin position="1"/>
        <end position="19"/>
    </location>
</feature>
<organism evidence="2 3">
    <name type="scientific">Favolaschia claudopus</name>
    <dbReference type="NCBI Taxonomy" id="2862362"/>
    <lineage>
        <taxon>Eukaryota</taxon>
        <taxon>Fungi</taxon>
        <taxon>Dikarya</taxon>
        <taxon>Basidiomycota</taxon>
        <taxon>Agaricomycotina</taxon>
        <taxon>Agaricomycetes</taxon>
        <taxon>Agaricomycetidae</taxon>
        <taxon>Agaricales</taxon>
        <taxon>Marasmiineae</taxon>
        <taxon>Mycenaceae</taxon>
        <taxon>Favolaschia</taxon>
    </lineage>
</organism>
<comment type="caution">
    <text evidence="2">The sequence shown here is derived from an EMBL/GenBank/DDBJ whole genome shotgun (WGS) entry which is preliminary data.</text>
</comment>